<protein>
    <recommendedName>
        <fullName evidence="1">Hemerythrin-like domain-containing protein</fullName>
    </recommendedName>
</protein>
<dbReference type="Proteomes" id="UP001244341">
    <property type="component" value="Chromosome 2b"/>
</dbReference>
<proteinExistence type="predicted"/>
<organism evidence="2 3">
    <name type="scientific">Tetradesmus obliquus</name>
    <name type="common">Green alga</name>
    <name type="synonym">Acutodesmus obliquus</name>
    <dbReference type="NCBI Taxonomy" id="3088"/>
    <lineage>
        <taxon>Eukaryota</taxon>
        <taxon>Viridiplantae</taxon>
        <taxon>Chlorophyta</taxon>
        <taxon>core chlorophytes</taxon>
        <taxon>Chlorophyceae</taxon>
        <taxon>CS clade</taxon>
        <taxon>Sphaeropleales</taxon>
        <taxon>Scenedesmaceae</taxon>
        <taxon>Tetradesmus</taxon>
    </lineage>
</organism>
<feature type="domain" description="Hemerythrin-like" evidence="1">
    <location>
        <begin position="30"/>
        <end position="144"/>
    </location>
</feature>
<dbReference type="PANTHER" id="PTHR35585">
    <property type="entry name" value="HHE DOMAIN PROTEIN (AFU_ORTHOLOGUE AFUA_4G00730)"/>
    <property type="match status" value="1"/>
</dbReference>
<name>A0ABY8TP81_TETOB</name>
<accession>A0ABY8TP81</accession>
<dbReference type="Gene3D" id="1.20.120.520">
    <property type="entry name" value="nmb1532 protein domain like"/>
    <property type="match status" value="1"/>
</dbReference>
<reference evidence="2 3" key="1">
    <citation type="submission" date="2023-05" db="EMBL/GenBank/DDBJ databases">
        <title>A 100% complete, gapless, phased diploid assembly of the Scenedesmus obliquus UTEX 3031 genome.</title>
        <authorList>
            <person name="Biondi T.C."/>
            <person name="Hanschen E.R."/>
            <person name="Kwon T."/>
            <person name="Eng W."/>
            <person name="Kruse C.P.S."/>
            <person name="Koehler S.I."/>
            <person name="Kunde Y."/>
            <person name="Gleasner C.D."/>
            <person name="You Mak K.T."/>
            <person name="Polle J."/>
            <person name="Hovde B.T."/>
            <person name="Starkenburg S.R."/>
        </authorList>
    </citation>
    <scope>NUCLEOTIDE SEQUENCE [LARGE SCALE GENOMIC DNA]</scope>
    <source>
        <strain evidence="2 3">DOE0152z</strain>
    </source>
</reference>
<dbReference type="Pfam" id="PF01814">
    <property type="entry name" value="Hemerythrin"/>
    <property type="match status" value="1"/>
</dbReference>
<dbReference type="InterPro" id="IPR012312">
    <property type="entry name" value="Hemerythrin-like"/>
</dbReference>
<keyword evidence="3" id="KW-1185">Reference proteome</keyword>
<evidence type="ECO:0000313" key="3">
    <source>
        <dbReference type="Proteomes" id="UP001244341"/>
    </source>
</evidence>
<sequence>MGGDVITHAVQGLISAVTPVSISSLSKDIVLLIREDHDRVRSLYEQYKMPGTTAMQKRQLAWNIIREVSLHSTKEEEVVYPALRDVLGDLTPDHLLAEHQELKELLSLLDSSDVSDPNFDGRLQDIMEVLLHHMHEEEDDLLPRFAAAEGVSSDYLMQLGRLWETSKLHLPSRPHPWAPNKPPLNIVANAAAMPVDFLRDLVRFEGAPPL</sequence>
<evidence type="ECO:0000313" key="2">
    <source>
        <dbReference type="EMBL" id="WIA10163.1"/>
    </source>
</evidence>
<dbReference type="PANTHER" id="PTHR35585:SF1">
    <property type="entry name" value="HHE DOMAIN PROTEIN (AFU_ORTHOLOGUE AFUA_4G00730)"/>
    <property type="match status" value="1"/>
</dbReference>
<gene>
    <name evidence="2" type="ORF">OEZ85_010367</name>
</gene>
<dbReference type="CDD" id="cd12108">
    <property type="entry name" value="Hr-like"/>
    <property type="match status" value="1"/>
</dbReference>
<evidence type="ECO:0000259" key="1">
    <source>
        <dbReference type="Pfam" id="PF01814"/>
    </source>
</evidence>
<dbReference type="EMBL" id="CP126209">
    <property type="protein sequence ID" value="WIA10163.1"/>
    <property type="molecule type" value="Genomic_DNA"/>
</dbReference>